<evidence type="ECO:0000313" key="2">
    <source>
        <dbReference type="EMBL" id="GCC34913.1"/>
    </source>
</evidence>
<feature type="compositionally biased region" description="Low complexity" evidence="1">
    <location>
        <begin position="46"/>
        <end position="55"/>
    </location>
</feature>
<organism evidence="2 3">
    <name type="scientific">Chiloscyllium punctatum</name>
    <name type="common">Brownbanded bambooshark</name>
    <name type="synonym">Hemiscyllium punctatum</name>
    <dbReference type="NCBI Taxonomy" id="137246"/>
    <lineage>
        <taxon>Eukaryota</taxon>
        <taxon>Metazoa</taxon>
        <taxon>Chordata</taxon>
        <taxon>Craniata</taxon>
        <taxon>Vertebrata</taxon>
        <taxon>Chondrichthyes</taxon>
        <taxon>Elasmobranchii</taxon>
        <taxon>Galeomorphii</taxon>
        <taxon>Galeoidea</taxon>
        <taxon>Orectolobiformes</taxon>
        <taxon>Hemiscylliidae</taxon>
        <taxon>Chiloscyllium</taxon>
    </lineage>
</organism>
<comment type="caution">
    <text evidence="2">The sequence shown here is derived from an EMBL/GenBank/DDBJ whole genome shotgun (WGS) entry which is preliminary data.</text>
</comment>
<feature type="compositionally biased region" description="Basic and acidic residues" evidence="1">
    <location>
        <begin position="1"/>
        <end position="12"/>
    </location>
</feature>
<name>A0A401SX04_CHIPU</name>
<feature type="compositionally biased region" description="Polar residues" evidence="1">
    <location>
        <begin position="13"/>
        <end position="24"/>
    </location>
</feature>
<evidence type="ECO:0000256" key="1">
    <source>
        <dbReference type="SAM" id="MobiDB-lite"/>
    </source>
</evidence>
<dbReference type="EMBL" id="BEZZ01000642">
    <property type="protein sequence ID" value="GCC34913.1"/>
    <property type="molecule type" value="Genomic_DNA"/>
</dbReference>
<feature type="region of interest" description="Disordered" evidence="1">
    <location>
        <begin position="1"/>
        <end position="76"/>
    </location>
</feature>
<dbReference type="Proteomes" id="UP000287033">
    <property type="component" value="Unassembled WGS sequence"/>
</dbReference>
<accession>A0A401SX04</accession>
<gene>
    <name evidence="2" type="ORF">chiPu_0013390</name>
</gene>
<dbReference type="AlphaFoldDB" id="A0A401SX04"/>
<protein>
    <submittedName>
        <fullName evidence="2">Uncharacterized protein</fullName>
    </submittedName>
</protein>
<feature type="compositionally biased region" description="Basic residues" evidence="1">
    <location>
        <begin position="32"/>
        <end position="45"/>
    </location>
</feature>
<sequence>MRQHEGDTHTDSRLQPAQSCSLPAQRSMAGHARARRPASRARHRALAPAAAAVPAVERSQTEIDRQPRFSGSPDTQAAENIKTQHNTACRMSGSYRLHFVDTETINQVAVNKATENCWTSVNYHLQLRSLVTPSISLAESASHNLSVPCWALTPSPPFVLIPAGSGLEYAI</sequence>
<keyword evidence="3" id="KW-1185">Reference proteome</keyword>
<reference evidence="2 3" key="1">
    <citation type="journal article" date="2018" name="Nat. Ecol. Evol.">
        <title>Shark genomes provide insights into elasmobranch evolution and the origin of vertebrates.</title>
        <authorList>
            <person name="Hara Y"/>
            <person name="Yamaguchi K"/>
            <person name="Onimaru K"/>
            <person name="Kadota M"/>
            <person name="Koyanagi M"/>
            <person name="Keeley SD"/>
            <person name="Tatsumi K"/>
            <person name="Tanaka K"/>
            <person name="Motone F"/>
            <person name="Kageyama Y"/>
            <person name="Nozu R"/>
            <person name="Adachi N"/>
            <person name="Nishimura O"/>
            <person name="Nakagawa R"/>
            <person name="Tanegashima C"/>
            <person name="Kiyatake I"/>
            <person name="Matsumoto R"/>
            <person name="Murakumo K"/>
            <person name="Nishida K"/>
            <person name="Terakita A"/>
            <person name="Kuratani S"/>
            <person name="Sato K"/>
            <person name="Hyodo S Kuraku.S."/>
        </authorList>
    </citation>
    <scope>NUCLEOTIDE SEQUENCE [LARGE SCALE GENOMIC DNA]</scope>
</reference>
<evidence type="ECO:0000313" key="3">
    <source>
        <dbReference type="Proteomes" id="UP000287033"/>
    </source>
</evidence>
<proteinExistence type="predicted"/>